<sequence length="246" mass="28127">MIKKVKGTNVNYIRYGNEKGKEIVLLHGWGQNIEMMRPIGDSLCKDYHITIIDLPGFGESDELKTVWSLYDYVECIHELLKELGIKKPVLIGHSFGGKISLLYGSKYSVEKMILFGSPFKKEIQKISMKTKVLKQLKKVPGLNKFENIVKKHVGSTDYRNASPIMRQVMVEHVNLDITEEVKKIKCPTLLVWGTLDEAVSLERAHELEELIPNAGLVEYEGCTHYAYLERLGQTVRVIRSFLESEE</sequence>
<evidence type="ECO:0000259" key="3">
    <source>
        <dbReference type="Pfam" id="PF00561"/>
    </source>
</evidence>
<dbReference type="GO" id="GO:0016020">
    <property type="term" value="C:membrane"/>
    <property type="evidence" value="ECO:0007669"/>
    <property type="project" value="TreeGrafter"/>
</dbReference>
<organism evidence="4 5">
    <name type="scientific">Candidatus Fimihabitans intestinipullorum</name>
    <dbReference type="NCBI Taxonomy" id="2840820"/>
    <lineage>
        <taxon>Bacteria</taxon>
        <taxon>Bacillati</taxon>
        <taxon>Mycoplasmatota</taxon>
        <taxon>Mycoplasmatota incertae sedis</taxon>
        <taxon>Candidatus Fimihabitans</taxon>
    </lineage>
</organism>
<accession>A0A9D1HU65</accession>
<dbReference type="InterPro" id="IPR029058">
    <property type="entry name" value="AB_hydrolase_fold"/>
</dbReference>
<dbReference type="AlphaFoldDB" id="A0A9D1HU65"/>
<comment type="caution">
    <text evidence="4">The sequence shown here is derived from an EMBL/GenBank/DDBJ whole genome shotgun (WGS) entry which is preliminary data.</text>
</comment>
<evidence type="ECO:0000313" key="4">
    <source>
        <dbReference type="EMBL" id="HIU22741.1"/>
    </source>
</evidence>
<dbReference type="Pfam" id="PF00561">
    <property type="entry name" value="Abhydrolase_1"/>
    <property type="match status" value="1"/>
</dbReference>
<dbReference type="EMBL" id="DVML01000025">
    <property type="protein sequence ID" value="HIU22741.1"/>
    <property type="molecule type" value="Genomic_DNA"/>
</dbReference>
<reference evidence="4" key="2">
    <citation type="journal article" date="2021" name="PeerJ">
        <title>Extensive microbial diversity within the chicken gut microbiome revealed by metagenomics and culture.</title>
        <authorList>
            <person name="Gilroy R."/>
            <person name="Ravi A."/>
            <person name="Getino M."/>
            <person name="Pursley I."/>
            <person name="Horton D.L."/>
            <person name="Alikhan N.F."/>
            <person name="Baker D."/>
            <person name="Gharbi K."/>
            <person name="Hall N."/>
            <person name="Watson M."/>
            <person name="Adriaenssens E.M."/>
            <person name="Foster-Nyarko E."/>
            <person name="Jarju S."/>
            <person name="Secka A."/>
            <person name="Antonio M."/>
            <person name="Oren A."/>
            <person name="Chaudhuri R.R."/>
            <person name="La Ragione R."/>
            <person name="Hildebrand F."/>
            <person name="Pallen M.J."/>
        </authorList>
    </citation>
    <scope>NUCLEOTIDE SEQUENCE</scope>
    <source>
        <strain evidence="4">CHK197-8231</strain>
    </source>
</reference>
<dbReference type="GO" id="GO:0052689">
    <property type="term" value="F:carboxylic ester hydrolase activity"/>
    <property type="evidence" value="ECO:0007669"/>
    <property type="project" value="UniProtKB-KW"/>
</dbReference>
<dbReference type="PRINTS" id="PR00111">
    <property type="entry name" value="ABHYDROLASE"/>
</dbReference>
<dbReference type="SUPFAM" id="SSF53474">
    <property type="entry name" value="alpha/beta-Hydrolases"/>
    <property type="match status" value="1"/>
</dbReference>
<dbReference type="Gene3D" id="3.40.50.1820">
    <property type="entry name" value="alpha/beta hydrolase"/>
    <property type="match status" value="1"/>
</dbReference>
<comment type="similarity">
    <text evidence="1">Belongs to the lipase/esterase LIP3/BchO family.</text>
</comment>
<keyword evidence="2" id="KW-0719">Serine esterase</keyword>
<feature type="domain" description="AB hydrolase-1" evidence="3">
    <location>
        <begin position="23"/>
        <end position="114"/>
    </location>
</feature>
<evidence type="ECO:0000256" key="2">
    <source>
        <dbReference type="ARBA" id="ARBA00022487"/>
    </source>
</evidence>
<dbReference type="Proteomes" id="UP000824087">
    <property type="component" value="Unassembled WGS sequence"/>
</dbReference>
<dbReference type="InterPro" id="IPR000073">
    <property type="entry name" value="AB_hydrolase_1"/>
</dbReference>
<keyword evidence="4" id="KW-0378">Hydrolase</keyword>
<protein>
    <submittedName>
        <fullName evidence="4">Alpha/beta hydrolase</fullName>
    </submittedName>
</protein>
<proteinExistence type="inferred from homology"/>
<dbReference type="InterPro" id="IPR050266">
    <property type="entry name" value="AB_hydrolase_sf"/>
</dbReference>
<evidence type="ECO:0000256" key="1">
    <source>
        <dbReference type="ARBA" id="ARBA00006989"/>
    </source>
</evidence>
<reference evidence="4" key="1">
    <citation type="submission" date="2020-10" db="EMBL/GenBank/DDBJ databases">
        <authorList>
            <person name="Gilroy R."/>
        </authorList>
    </citation>
    <scope>NUCLEOTIDE SEQUENCE</scope>
    <source>
        <strain evidence="4">CHK197-8231</strain>
    </source>
</reference>
<name>A0A9D1HU65_9BACT</name>
<gene>
    <name evidence="4" type="ORF">IAD49_04075</name>
</gene>
<dbReference type="PANTHER" id="PTHR43798:SF33">
    <property type="entry name" value="HYDROLASE, PUTATIVE (AFU_ORTHOLOGUE AFUA_2G14860)-RELATED"/>
    <property type="match status" value="1"/>
</dbReference>
<evidence type="ECO:0000313" key="5">
    <source>
        <dbReference type="Proteomes" id="UP000824087"/>
    </source>
</evidence>
<dbReference type="PANTHER" id="PTHR43798">
    <property type="entry name" value="MONOACYLGLYCEROL LIPASE"/>
    <property type="match status" value="1"/>
</dbReference>